<dbReference type="STRING" id="414684.RC1_1161"/>
<sequence>MADNKTQQEPSMEEILASIRRIISEDSDAPPAATAAEPEPPPPPPPPAPLPPPPPPPPPPPMPEPPPPVMLDEPAEDDVLELTQMVPEEPAPAPLPDPFEMDEPEPPPPPRRRPPPDDDDDTLMSDLTAAAASRAFSGLAGFRRGPSLTGEGPVGRGDLTLEQIVYDLVRPLIREWMDDNLPQLVERLVKREIEKVVRRGLD</sequence>
<organism evidence="2 3">
    <name type="scientific">Rhodospirillum centenum (strain ATCC 51521 / SW)</name>
    <dbReference type="NCBI Taxonomy" id="414684"/>
    <lineage>
        <taxon>Bacteria</taxon>
        <taxon>Pseudomonadati</taxon>
        <taxon>Pseudomonadota</taxon>
        <taxon>Alphaproteobacteria</taxon>
        <taxon>Rhodospirillales</taxon>
        <taxon>Rhodospirillaceae</taxon>
        <taxon>Rhodospirillum</taxon>
    </lineage>
</organism>
<reference evidence="2 3" key="1">
    <citation type="journal article" date="2010" name="BMC Genomics">
        <title>Metabolic flexibility revealed in the genome of the cyst-forming alpha-1 proteobacterium Rhodospirillum centenum.</title>
        <authorList>
            <person name="Lu Y.K."/>
            <person name="Marden J."/>
            <person name="Han M."/>
            <person name="Swingley W.D."/>
            <person name="Mastrian S.D."/>
            <person name="Chowdhury S.R."/>
            <person name="Hao J."/>
            <person name="Helmy T."/>
            <person name="Kim S."/>
            <person name="Kurdoglu A.A."/>
            <person name="Matthies H.J."/>
            <person name="Rollo D."/>
            <person name="Stothard P."/>
            <person name="Blankenship R.E."/>
            <person name="Bauer C.E."/>
            <person name="Touchman J.W."/>
        </authorList>
    </citation>
    <scope>NUCLEOTIDE SEQUENCE [LARGE SCALE GENOMIC DNA]</scope>
    <source>
        <strain evidence="3">ATCC 51521 / SW</strain>
    </source>
</reference>
<feature type="compositionally biased region" description="Polar residues" evidence="1">
    <location>
        <begin position="1"/>
        <end position="10"/>
    </location>
</feature>
<name>B6IMJ6_RHOCS</name>
<protein>
    <recommendedName>
        <fullName evidence="4">DUF2497 domain-containing protein</fullName>
    </recommendedName>
</protein>
<evidence type="ECO:0008006" key="4">
    <source>
        <dbReference type="Google" id="ProtNLM"/>
    </source>
</evidence>
<dbReference type="RefSeq" id="WP_012566364.1">
    <property type="nucleotide sequence ID" value="NC_011420.2"/>
</dbReference>
<feature type="compositionally biased region" description="Pro residues" evidence="1">
    <location>
        <begin position="38"/>
        <end position="69"/>
    </location>
</feature>
<dbReference type="OrthoDB" id="7189469at2"/>
<feature type="region of interest" description="Disordered" evidence="1">
    <location>
        <begin position="1"/>
        <end position="123"/>
    </location>
</feature>
<dbReference type="InterPro" id="IPR019632">
    <property type="entry name" value="DUF2497"/>
</dbReference>
<proteinExistence type="predicted"/>
<dbReference type="HOGENOM" id="CLU_078707_0_0_5"/>
<keyword evidence="3" id="KW-1185">Reference proteome</keyword>
<dbReference type="PRINTS" id="PR01217">
    <property type="entry name" value="PRICHEXTENSN"/>
</dbReference>
<dbReference type="EMBL" id="CP000613">
    <property type="protein sequence ID" value="ACI98575.1"/>
    <property type="molecule type" value="Genomic_DNA"/>
</dbReference>
<dbReference type="AlphaFoldDB" id="B6IMJ6"/>
<gene>
    <name evidence="2" type="ordered locus">RC1_1161</name>
</gene>
<evidence type="ECO:0000313" key="2">
    <source>
        <dbReference type="EMBL" id="ACI98575.1"/>
    </source>
</evidence>
<evidence type="ECO:0000313" key="3">
    <source>
        <dbReference type="Proteomes" id="UP000001591"/>
    </source>
</evidence>
<dbReference type="Pfam" id="PF10691">
    <property type="entry name" value="DUF2497"/>
    <property type="match status" value="1"/>
</dbReference>
<evidence type="ECO:0000256" key="1">
    <source>
        <dbReference type="SAM" id="MobiDB-lite"/>
    </source>
</evidence>
<dbReference type="KEGG" id="rce:RC1_1161"/>
<dbReference type="eggNOG" id="COG3827">
    <property type="taxonomic scope" value="Bacteria"/>
</dbReference>
<accession>B6IMJ6</accession>
<dbReference type="Proteomes" id="UP000001591">
    <property type="component" value="Chromosome"/>
</dbReference>